<reference evidence="2 3" key="1">
    <citation type="submission" date="2006-09" db="EMBL/GenBank/DDBJ databases">
        <title>Sequence and annotation of the 288-kb ATCV-1 virus that infects an endosymbiotic Chlorella strain of the heliozoon Acanthocystis turfacea.</title>
        <authorList>
            <person name="Fitzgerald L.A."/>
            <person name="Graves M.V."/>
            <person name="Li X."/>
            <person name="Pfitzner A.J.P."/>
            <person name="Hartigan J."/>
            <person name="Van Etten J.L."/>
        </authorList>
    </citation>
    <scope>NUCLEOTIDE SEQUENCE [LARGE SCALE GENOMIC DNA]</scope>
    <source>
        <strain evidence="2 3">ATCV-1</strain>
    </source>
</reference>
<feature type="transmembrane region" description="Helical" evidence="1">
    <location>
        <begin position="91"/>
        <end position="112"/>
    </location>
</feature>
<dbReference type="EMBL" id="EF101928">
    <property type="protein sequence ID" value="ABT16279.1"/>
    <property type="molecule type" value="Genomic_DNA"/>
</dbReference>
<evidence type="ECO:0000256" key="1">
    <source>
        <dbReference type="SAM" id="Phobius"/>
    </source>
</evidence>
<proteinExistence type="predicted"/>
<sequence length="178" mass="18986">MEIMQNGSHSVAKRTIHDFRGTLLPAEALLFVVRVDLAGDRQLHLANEGSAHMVVAGAKDAHLEQLHFVEDIAAKCHGKAGVERYAKARGALTILALFDIITALAIGLGAPLPTVCVTIAKRPVDADHLAVWTEVACSLEWLDHAVLLQAVNQLGGKVGVGELDIGVCEQYILTVQGD</sequence>
<keyword evidence="1" id="KW-0812">Transmembrane</keyword>
<dbReference type="KEGG" id="vg:5470230"/>
<keyword evidence="1" id="KW-0472">Membrane</keyword>
<name>A7K8A5_9PHYC</name>
<organism evidence="2 3">
    <name type="scientific">Chlorovirus heliozoae</name>
    <dbReference type="NCBI Taxonomy" id="322019"/>
    <lineage>
        <taxon>Viruses</taxon>
        <taxon>Varidnaviria</taxon>
        <taxon>Bamfordvirae</taxon>
        <taxon>Nucleocytoviricota</taxon>
        <taxon>Megaviricetes</taxon>
        <taxon>Algavirales</taxon>
        <taxon>Phycodnaviridae</taxon>
        <taxon>Chlorovirus</taxon>
    </lineage>
</organism>
<protein>
    <submittedName>
        <fullName evidence="2">Uncharacterized protein z145L</fullName>
    </submittedName>
</protein>
<evidence type="ECO:0000313" key="2">
    <source>
        <dbReference type="EMBL" id="ABT16279.1"/>
    </source>
</evidence>
<dbReference type="Proteomes" id="UP000202420">
    <property type="component" value="Segment"/>
</dbReference>
<keyword evidence="1" id="KW-1133">Transmembrane helix</keyword>
<dbReference type="RefSeq" id="YP_001426626.1">
    <property type="nucleotide sequence ID" value="NC_008724.1"/>
</dbReference>
<keyword evidence="3" id="KW-1185">Reference proteome</keyword>
<dbReference type="GeneID" id="5470230"/>
<evidence type="ECO:0000313" key="3">
    <source>
        <dbReference type="Proteomes" id="UP000202420"/>
    </source>
</evidence>
<gene>
    <name evidence="2" type="primary">z145L</name>
    <name evidence="2" type="ORF">ATCV1_z145L</name>
</gene>
<accession>A7K8A5</accession>